<feature type="transmembrane region" description="Helical" evidence="5">
    <location>
        <begin position="253"/>
        <end position="274"/>
    </location>
</feature>
<feature type="region of interest" description="Disordered" evidence="4">
    <location>
        <begin position="762"/>
        <end position="791"/>
    </location>
</feature>
<feature type="compositionally biased region" description="Low complexity" evidence="4">
    <location>
        <begin position="814"/>
        <end position="826"/>
    </location>
</feature>
<dbReference type="Pfam" id="PF12796">
    <property type="entry name" value="Ank_2"/>
    <property type="match status" value="2"/>
</dbReference>
<feature type="transmembrane region" description="Helical" evidence="5">
    <location>
        <begin position="194"/>
        <end position="212"/>
    </location>
</feature>
<organism evidence="7 8">
    <name type="scientific">Perkinsus olseni</name>
    <name type="common">Perkinsus atlanticus</name>
    <dbReference type="NCBI Taxonomy" id="32597"/>
    <lineage>
        <taxon>Eukaryota</taxon>
        <taxon>Sar</taxon>
        <taxon>Alveolata</taxon>
        <taxon>Perkinsozoa</taxon>
        <taxon>Perkinsea</taxon>
        <taxon>Perkinsida</taxon>
        <taxon>Perkinsidae</taxon>
        <taxon>Perkinsus</taxon>
    </lineage>
</organism>
<dbReference type="PROSITE" id="PS51845">
    <property type="entry name" value="PDEASE_I_2"/>
    <property type="match status" value="1"/>
</dbReference>
<dbReference type="EMBL" id="JABANP010000244">
    <property type="protein sequence ID" value="KAF4685883.1"/>
    <property type="molecule type" value="Genomic_DNA"/>
</dbReference>
<dbReference type="SUPFAM" id="SSF48403">
    <property type="entry name" value="Ankyrin repeat"/>
    <property type="match status" value="1"/>
</dbReference>
<feature type="repeat" description="ANK" evidence="3">
    <location>
        <begin position="1060"/>
        <end position="1092"/>
    </location>
</feature>
<evidence type="ECO:0000256" key="5">
    <source>
        <dbReference type="SAM" id="Phobius"/>
    </source>
</evidence>
<dbReference type="PROSITE" id="PS50088">
    <property type="entry name" value="ANK_REPEAT"/>
    <property type="match status" value="4"/>
</dbReference>
<keyword evidence="5" id="KW-0472">Membrane</keyword>
<dbReference type="OrthoDB" id="342865at2759"/>
<dbReference type="InterPro" id="IPR002073">
    <property type="entry name" value="PDEase_catalytic_dom"/>
</dbReference>
<gene>
    <name evidence="7" type="primary">PDE1B_4</name>
    <name evidence="7" type="ORF">FOZ60_005956</name>
</gene>
<keyword evidence="1" id="KW-0479">Metal-binding</keyword>
<evidence type="ECO:0000313" key="7">
    <source>
        <dbReference type="EMBL" id="KAF4685883.1"/>
    </source>
</evidence>
<keyword evidence="5" id="KW-1133">Transmembrane helix</keyword>
<evidence type="ECO:0000313" key="8">
    <source>
        <dbReference type="Proteomes" id="UP000541610"/>
    </source>
</evidence>
<dbReference type="Gene3D" id="1.25.40.20">
    <property type="entry name" value="Ankyrin repeat-containing domain"/>
    <property type="match status" value="1"/>
</dbReference>
<accession>A0A7J6NPX5</accession>
<keyword evidence="2" id="KW-0378">Hydrolase</keyword>
<feature type="repeat" description="ANK" evidence="3">
    <location>
        <begin position="958"/>
        <end position="991"/>
    </location>
</feature>
<dbReference type="InterPro" id="IPR036971">
    <property type="entry name" value="PDEase_catalytic_dom_sf"/>
</dbReference>
<proteinExistence type="predicted"/>
<dbReference type="PROSITE" id="PS50297">
    <property type="entry name" value="ANK_REP_REGION"/>
    <property type="match status" value="4"/>
</dbReference>
<dbReference type="SUPFAM" id="SSF109604">
    <property type="entry name" value="HD-domain/PDEase-like"/>
    <property type="match status" value="1"/>
</dbReference>
<evidence type="ECO:0000256" key="2">
    <source>
        <dbReference type="ARBA" id="ARBA00022801"/>
    </source>
</evidence>
<keyword evidence="5" id="KW-0812">Transmembrane</keyword>
<dbReference type="GO" id="GO:0004114">
    <property type="term" value="F:3',5'-cyclic-nucleotide phosphodiesterase activity"/>
    <property type="evidence" value="ECO:0007669"/>
    <property type="project" value="InterPro"/>
</dbReference>
<dbReference type="InterPro" id="IPR002110">
    <property type="entry name" value="Ankyrin_rpt"/>
</dbReference>
<evidence type="ECO:0000256" key="1">
    <source>
        <dbReference type="ARBA" id="ARBA00022723"/>
    </source>
</evidence>
<dbReference type="Gene3D" id="1.10.1300.10">
    <property type="entry name" value="3'5'-cyclic nucleotide phosphodiesterase, catalytic domain"/>
    <property type="match status" value="1"/>
</dbReference>
<feature type="transmembrane region" description="Helical" evidence="5">
    <location>
        <begin position="153"/>
        <end position="174"/>
    </location>
</feature>
<evidence type="ECO:0000259" key="6">
    <source>
        <dbReference type="PROSITE" id="PS51845"/>
    </source>
</evidence>
<dbReference type="PANTHER" id="PTHR11347">
    <property type="entry name" value="CYCLIC NUCLEOTIDE PHOSPHODIESTERASE"/>
    <property type="match status" value="1"/>
</dbReference>
<evidence type="ECO:0000256" key="3">
    <source>
        <dbReference type="PROSITE-ProRule" id="PRU00023"/>
    </source>
</evidence>
<feature type="transmembrane region" description="Helical" evidence="5">
    <location>
        <begin position="83"/>
        <end position="103"/>
    </location>
</feature>
<feature type="domain" description="PDEase" evidence="6">
    <location>
        <begin position="518"/>
        <end position="768"/>
    </location>
</feature>
<feature type="region of interest" description="Disordered" evidence="4">
    <location>
        <begin position="807"/>
        <end position="833"/>
    </location>
</feature>
<reference evidence="7 8" key="1">
    <citation type="submission" date="2020-04" db="EMBL/GenBank/DDBJ databases">
        <title>Perkinsus olseni comparative genomics.</title>
        <authorList>
            <person name="Bogema D.R."/>
        </authorList>
    </citation>
    <scope>NUCLEOTIDE SEQUENCE [LARGE SCALE GENOMIC DNA]</scope>
    <source>
        <strain evidence="7">00978-12</strain>
    </source>
</reference>
<evidence type="ECO:0000256" key="4">
    <source>
        <dbReference type="SAM" id="MobiDB-lite"/>
    </source>
</evidence>
<comment type="caution">
    <text evidence="7">The sequence shown here is derived from an EMBL/GenBank/DDBJ whole genome shotgun (WGS) entry which is preliminary data.</text>
</comment>
<sequence>MKDILEMSITLGSARAFSSEDPGTDFEAVLGPIDQIQYKKEKLAKWDAVVIKRGFCLLFPRFSVPAVERVYVNGVDGRTQKSFTLMGVGVIIFAVWKLCIGWSFTTTPLIVRWGTDANVLYNVSWLITIGLGVLCITLRFFPAVLRGRAEVGVLVWTALVVLLEIFAGDLYRAARLCNVSVEEAFGTATTQWRGADFAVLQTALITYLAFYSAIRLCRLVWVVVPAAVLYTIVTAVSYIPADDGDVDMDVEFTVSRALFSIVAQLLLNALALAGKYQIEMYRRKNYLSLEVTQRAIGVLESTINAFDSNSDTPLTSQIEGELKRLMDIERLLDRARQEGSIGYPEDNKYLLEDVEHAQETSRLTQKSLFVMDLQKEVLLGWIKNGAEFGKSEILEWIKEVIPPAQSAASVNPSIARLRRPFYAVKPDSGWLDELGTSAMSLLKSVGRDYFLDAYQLEKTLHENSSTSLSAFILIGLSTMNQLMGPGLHAPMGDAASSVVPPAGAICLQKFLTLFDQLYLPNPFHSSKHAAQRTHHGFFLLESMGIPEIMPLEWAAFIVACLCGDVGRFARTSDFLIETEHELAVTYNDKSVLQNFHAATTFEALEANPTCDPTQWLSESEKERFRKIVIDCIMSLDVAGHFRRVEELEDPTTTPTHLLRAVIRAADMGFTAMPWESHYSSVERLISEYVSQGDDEWAMGIPVSLYCDSATLDVPGMELGFLEMSTLPLYHAIQKRVDEYNPMSSGRMRKVLRQIESNRRRWEQLVDARQSPQSSGVGGGGSDDDDDGDDDVDVTNFPKRVIMVRLDMSSDTGNSASTTTATASPSPESKVAGDPLRLSQVANNDKVLETLCAFLPSVLIKLRRLSKIFHWRLDSERVGKILSKVAMELDVLSLDPFHIAACGEADLLWLMIVTSDIDVRSCRDHDGGTLLQRAARSGSLSTVMVLLERGCNVNAKGSSGYTPLHEACYLVTKPAICDLLLTRGANVDAISRNGSTPLFVACREPGGAGVAATLLRYGAHPDDGGDKGWTPLFVASLTSQSDTVALLLSYSASINEVNPIDGRTPLHAAAEVAAIDVIEILLRHGADVYARDVHDRTPAETAGVGLGPEVLAQLREEGRLDDGEVFDDDEMMKLMVEHPRAKAVKEMLEAASAVVRPVDRLSAAAGDTIVDASPCPDILNKHPGLMPALQPAAPMVKRILQPETGWDDQEVDKSDSNSNGNEAVLLSSYSATMSQRCGGGSVMTSLGGLDGIPEDSVAQASSSLISCIPAAVDFGASASSATGRFGLTSGDTDLLVVDDDTPSSLSGGGIFRDQQILAAPPPPVARSQQQQQGGMEMIGL</sequence>
<feature type="repeat" description="ANK" evidence="3">
    <location>
        <begin position="925"/>
        <end position="957"/>
    </location>
</feature>
<keyword evidence="3" id="KW-0040">ANK repeat</keyword>
<dbReference type="Pfam" id="PF00233">
    <property type="entry name" value="PDEase_I"/>
    <property type="match status" value="1"/>
</dbReference>
<feature type="transmembrane region" description="Helical" evidence="5">
    <location>
        <begin position="219"/>
        <end position="241"/>
    </location>
</feature>
<feature type="transmembrane region" description="Helical" evidence="5">
    <location>
        <begin position="123"/>
        <end position="141"/>
    </location>
</feature>
<dbReference type="SMART" id="SM00248">
    <property type="entry name" value="ANK"/>
    <property type="match status" value="5"/>
</dbReference>
<dbReference type="GO" id="GO:0046872">
    <property type="term" value="F:metal ion binding"/>
    <property type="evidence" value="ECO:0007669"/>
    <property type="project" value="UniProtKB-KW"/>
</dbReference>
<feature type="repeat" description="ANK" evidence="3">
    <location>
        <begin position="1026"/>
        <end position="1058"/>
    </location>
</feature>
<dbReference type="Proteomes" id="UP000541610">
    <property type="component" value="Unassembled WGS sequence"/>
</dbReference>
<dbReference type="GO" id="GO:0007165">
    <property type="term" value="P:signal transduction"/>
    <property type="evidence" value="ECO:0007669"/>
    <property type="project" value="InterPro"/>
</dbReference>
<protein>
    <submittedName>
        <fullName evidence="7">Calcium/calmodulin-dependent 3',5'-cyclic nucleotide phosphodiesterase 1B</fullName>
    </submittedName>
</protein>
<dbReference type="InterPro" id="IPR036770">
    <property type="entry name" value="Ankyrin_rpt-contain_sf"/>
</dbReference>
<feature type="region of interest" description="Disordered" evidence="4">
    <location>
        <begin position="1319"/>
        <end position="1339"/>
    </location>
</feature>
<feature type="compositionally biased region" description="Acidic residues" evidence="4">
    <location>
        <begin position="781"/>
        <end position="791"/>
    </location>
</feature>
<name>A0A7J6NPX5_PEROL</name>